<name>A0ABT1NEL2_9FIRM</name>
<reference evidence="2 3" key="1">
    <citation type="submission" date="2021-10" db="EMBL/GenBank/DDBJ databases">
        <title>Lutispora strain m25 sp. nov., a thermophilic, non-spore-forming bacterium isolated from a lab-scale methanogenic bioreactor digesting anaerobic sludge.</title>
        <authorList>
            <person name="El Houari A."/>
            <person name="Mcdonald J."/>
        </authorList>
    </citation>
    <scope>NUCLEOTIDE SEQUENCE [LARGE SCALE GENOMIC DNA]</scope>
    <source>
        <strain evidence="3">m25</strain>
    </source>
</reference>
<dbReference type="InterPro" id="IPR006680">
    <property type="entry name" value="Amidohydro-rel"/>
</dbReference>
<dbReference type="CDD" id="cd01299">
    <property type="entry name" value="Met_dep_hydrolase_A"/>
    <property type="match status" value="1"/>
</dbReference>
<gene>
    <name evidence="2" type="ORF">LJD61_08075</name>
</gene>
<dbReference type="Pfam" id="PF01979">
    <property type="entry name" value="Amidohydro_1"/>
    <property type="match status" value="1"/>
</dbReference>
<proteinExistence type="predicted"/>
<dbReference type="SUPFAM" id="SSF51556">
    <property type="entry name" value="Metallo-dependent hydrolases"/>
    <property type="match status" value="1"/>
</dbReference>
<dbReference type="InterPro" id="IPR051781">
    <property type="entry name" value="Metallo-dep_Hydrolase"/>
</dbReference>
<dbReference type="InterPro" id="IPR032466">
    <property type="entry name" value="Metal_Hydrolase"/>
</dbReference>
<dbReference type="EMBL" id="JAJEKE010000005">
    <property type="protein sequence ID" value="MCQ1529509.1"/>
    <property type="molecule type" value="Genomic_DNA"/>
</dbReference>
<dbReference type="RefSeq" id="WP_255227025.1">
    <property type="nucleotide sequence ID" value="NZ_JAJEKE010000005.1"/>
</dbReference>
<evidence type="ECO:0000259" key="1">
    <source>
        <dbReference type="Pfam" id="PF01979"/>
    </source>
</evidence>
<keyword evidence="3" id="KW-1185">Reference proteome</keyword>
<dbReference type="Gene3D" id="2.30.40.10">
    <property type="entry name" value="Urease, subunit C, domain 1"/>
    <property type="match status" value="1"/>
</dbReference>
<dbReference type="Gene3D" id="3.20.20.140">
    <property type="entry name" value="Metal-dependent hydrolases"/>
    <property type="match status" value="1"/>
</dbReference>
<dbReference type="PANTHER" id="PTHR43135:SF3">
    <property type="entry name" value="ALPHA-D-RIBOSE 1-METHYLPHOSPHONATE 5-TRIPHOSPHATE DIPHOSPHATASE"/>
    <property type="match status" value="1"/>
</dbReference>
<accession>A0ABT1NEL2</accession>
<comment type="caution">
    <text evidence="2">The sequence shown here is derived from an EMBL/GenBank/DDBJ whole genome shotgun (WGS) entry which is preliminary data.</text>
</comment>
<dbReference type="InterPro" id="IPR011059">
    <property type="entry name" value="Metal-dep_hydrolase_composite"/>
</dbReference>
<evidence type="ECO:0000313" key="2">
    <source>
        <dbReference type="EMBL" id="MCQ1529509.1"/>
    </source>
</evidence>
<dbReference type="SUPFAM" id="SSF51338">
    <property type="entry name" value="Composite domain of metallo-dependent hydrolases"/>
    <property type="match status" value="2"/>
</dbReference>
<dbReference type="InterPro" id="IPR057744">
    <property type="entry name" value="OTAase-like"/>
</dbReference>
<organism evidence="2 3">
    <name type="scientific">Lutispora saccharofermentans</name>
    <dbReference type="NCBI Taxonomy" id="3024236"/>
    <lineage>
        <taxon>Bacteria</taxon>
        <taxon>Bacillati</taxon>
        <taxon>Bacillota</taxon>
        <taxon>Clostridia</taxon>
        <taxon>Lutisporales</taxon>
        <taxon>Lutisporaceae</taxon>
        <taxon>Lutispora</taxon>
    </lineage>
</organism>
<feature type="domain" description="Amidohydrolase-related" evidence="1">
    <location>
        <begin position="55"/>
        <end position="407"/>
    </location>
</feature>
<evidence type="ECO:0000313" key="3">
    <source>
        <dbReference type="Proteomes" id="UP001651880"/>
    </source>
</evidence>
<dbReference type="Proteomes" id="UP001651880">
    <property type="component" value="Unassembled WGS sequence"/>
</dbReference>
<protein>
    <submittedName>
        <fullName evidence="2">Amidohydrolase family protein</fullName>
    </submittedName>
</protein>
<sequence length="417" mass="45530">MKKLIKCGKLFKASNEAVQQNMAIVVEDNKISDVLEISRIGDLGNYEVMDLSDKFIMPGLIDSHTHCWGNGSFKELTVDGMYTVSPPTYALRGIKWVQNDLMAGFTTIRDAGAPGFADVAIRDAINEGYHWGPRMMAAGLPLNALGGHGDSPLQPPYTGGDRNNVRAIICGPDQARQAARFNFKYGADFIKFMSTYGVLTTGDDPGAQEMTYEEVRAIIEVAEFRGKTTATHAHGLNGIKCAVKAGVTSIEHGTFIDEETAEMMVERGTFLVPTLTVNTRMLSKMKEGEIADYAIKKAQICKKVHFTNIKMAYDKGVKIALGTDAAAPYLYHGTQAEELVLMVEKVGMKPEHALISATKTGSELLGWDDRIGTIEKGKLADIIAVEGNPLNDMNVMRNVGFVMKDGTVYKNFGEVIV</sequence>
<dbReference type="PANTHER" id="PTHR43135">
    <property type="entry name" value="ALPHA-D-RIBOSE 1-METHYLPHOSPHONATE 5-TRIPHOSPHATE DIPHOSPHATASE"/>
    <property type="match status" value="1"/>
</dbReference>